<dbReference type="EMBL" id="SMAD01000013">
    <property type="protein sequence ID" value="TCS85300.1"/>
    <property type="molecule type" value="Genomic_DNA"/>
</dbReference>
<sequence length="56" mass="6316">MKKSYFLQGFLFLFLLTVLSGCDLVAGIFEAGVWVGVILVVAVLVLIIWLLRKVFR</sequence>
<organism evidence="2 3">
    <name type="scientific">Anseongella ginsenosidimutans</name>
    <dbReference type="NCBI Taxonomy" id="496056"/>
    <lineage>
        <taxon>Bacteria</taxon>
        <taxon>Pseudomonadati</taxon>
        <taxon>Bacteroidota</taxon>
        <taxon>Sphingobacteriia</taxon>
        <taxon>Sphingobacteriales</taxon>
        <taxon>Sphingobacteriaceae</taxon>
        <taxon>Anseongella</taxon>
    </lineage>
</organism>
<keyword evidence="3" id="KW-1185">Reference proteome</keyword>
<keyword evidence="1" id="KW-1133">Transmembrane helix</keyword>
<name>A0A4R3KN24_9SPHI</name>
<evidence type="ECO:0008006" key="4">
    <source>
        <dbReference type="Google" id="ProtNLM"/>
    </source>
</evidence>
<accession>A0A4R3KN24</accession>
<dbReference type="RefSeq" id="WP_158640584.1">
    <property type="nucleotide sequence ID" value="NZ_CP042432.1"/>
</dbReference>
<evidence type="ECO:0000313" key="2">
    <source>
        <dbReference type="EMBL" id="TCS85300.1"/>
    </source>
</evidence>
<protein>
    <recommendedName>
        <fullName evidence="4">Phosphatidate cytidylyltransferase</fullName>
    </recommendedName>
</protein>
<dbReference type="AlphaFoldDB" id="A0A4R3KN24"/>
<gene>
    <name evidence="2" type="ORF">EDD80_11336</name>
</gene>
<dbReference type="PROSITE" id="PS51257">
    <property type="entry name" value="PROKAR_LIPOPROTEIN"/>
    <property type="match status" value="1"/>
</dbReference>
<dbReference type="Proteomes" id="UP000295807">
    <property type="component" value="Unassembled WGS sequence"/>
</dbReference>
<feature type="transmembrane region" description="Helical" evidence="1">
    <location>
        <begin position="31"/>
        <end position="51"/>
    </location>
</feature>
<comment type="caution">
    <text evidence="2">The sequence shown here is derived from an EMBL/GenBank/DDBJ whole genome shotgun (WGS) entry which is preliminary data.</text>
</comment>
<reference evidence="2 3" key="1">
    <citation type="submission" date="2019-03" db="EMBL/GenBank/DDBJ databases">
        <title>Genomic Encyclopedia of Type Strains, Phase IV (KMG-IV): sequencing the most valuable type-strain genomes for metagenomic binning, comparative biology and taxonomic classification.</title>
        <authorList>
            <person name="Goeker M."/>
        </authorList>
    </citation>
    <scope>NUCLEOTIDE SEQUENCE [LARGE SCALE GENOMIC DNA]</scope>
    <source>
        <strain evidence="2 3">DSM 21100</strain>
    </source>
</reference>
<keyword evidence="1" id="KW-0472">Membrane</keyword>
<proteinExistence type="predicted"/>
<evidence type="ECO:0000313" key="3">
    <source>
        <dbReference type="Proteomes" id="UP000295807"/>
    </source>
</evidence>
<evidence type="ECO:0000256" key="1">
    <source>
        <dbReference type="SAM" id="Phobius"/>
    </source>
</evidence>
<keyword evidence="1" id="KW-0812">Transmembrane</keyword>